<evidence type="ECO:0000313" key="1">
    <source>
        <dbReference type="EMBL" id="KAE8735054.1"/>
    </source>
</evidence>
<proteinExistence type="predicted"/>
<dbReference type="AlphaFoldDB" id="A0A6A3D376"/>
<accession>A0A6A3D376</accession>
<dbReference type="CDD" id="cd09272">
    <property type="entry name" value="RNase_HI_RT_Ty1"/>
    <property type="match status" value="1"/>
</dbReference>
<name>A0A6A3D376_HIBSY</name>
<comment type="caution">
    <text evidence="1">The sequence shown here is derived from an EMBL/GenBank/DDBJ whole genome shotgun (WGS) entry which is preliminary data.</text>
</comment>
<gene>
    <name evidence="1" type="ORF">F3Y22_tig00000477pilonHSYRG00205</name>
</gene>
<protein>
    <recommendedName>
        <fullName evidence="3">Reverse transcriptase Ty1/copia-type domain-containing protein</fullName>
    </recommendedName>
</protein>
<dbReference type="EMBL" id="VEPZ02000039">
    <property type="protein sequence ID" value="KAE8735054.1"/>
    <property type="molecule type" value="Genomic_DNA"/>
</dbReference>
<dbReference type="PANTHER" id="PTHR11439">
    <property type="entry name" value="GAG-POL-RELATED RETROTRANSPOSON"/>
    <property type="match status" value="1"/>
</dbReference>
<dbReference type="PANTHER" id="PTHR11439:SF498">
    <property type="entry name" value="DNAK FAMILY PROTEIN"/>
    <property type="match status" value="1"/>
</dbReference>
<evidence type="ECO:0000313" key="2">
    <source>
        <dbReference type="Proteomes" id="UP000436088"/>
    </source>
</evidence>
<evidence type="ECO:0008006" key="3">
    <source>
        <dbReference type="Google" id="ProtNLM"/>
    </source>
</evidence>
<sequence>MANLMFMMFLAKQVLQRKQFLMRLSSGYSGFIANISSQCEQSFYHQAVKSSIWRDAMDDVEGIDYMDTFSPVAKMTSFRLLLALAARKYALQLLEDVGCLGVKPVDSPMVHSLKLSANEGEPFPDPQEYSRLIGRLLYLTNTMPDIVHTVYFLSQLVYSPRLPHMTSLKHLLAYIKQSSGLGLLFTVHSSVQLSVFVDSYYGSSPDTQRSTSRFCVFLGDNIVYWKSKKQAIVSRSFCEAEYWTIAVATYQQADVFTKILRAPMHHNFIAKLGLLNIHVVPS</sequence>
<organism evidence="1 2">
    <name type="scientific">Hibiscus syriacus</name>
    <name type="common">Rose of Sharon</name>
    <dbReference type="NCBI Taxonomy" id="106335"/>
    <lineage>
        <taxon>Eukaryota</taxon>
        <taxon>Viridiplantae</taxon>
        <taxon>Streptophyta</taxon>
        <taxon>Embryophyta</taxon>
        <taxon>Tracheophyta</taxon>
        <taxon>Spermatophyta</taxon>
        <taxon>Magnoliopsida</taxon>
        <taxon>eudicotyledons</taxon>
        <taxon>Gunneridae</taxon>
        <taxon>Pentapetalae</taxon>
        <taxon>rosids</taxon>
        <taxon>malvids</taxon>
        <taxon>Malvales</taxon>
        <taxon>Malvaceae</taxon>
        <taxon>Malvoideae</taxon>
        <taxon>Hibiscus</taxon>
    </lineage>
</organism>
<reference evidence="1" key="1">
    <citation type="submission" date="2019-09" db="EMBL/GenBank/DDBJ databases">
        <title>Draft genome information of white flower Hibiscus syriacus.</title>
        <authorList>
            <person name="Kim Y.-M."/>
        </authorList>
    </citation>
    <scope>NUCLEOTIDE SEQUENCE [LARGE SCALE GENOMIC DNA]</scope>
    <source>
        <strain evidence="1">YM2019G1</strain>
    </source>
</reference>
<keyword evidence="2" id="KW-1185">Reference proteome</keyword>
<dbReference type="Proteomes" id="UP000436088">
    <property type="component" value="Unassembled WGS sequence"/>
</dbReference>